<dbReference type="PROSITE" id="PS01124">
    <property type="entry name" value="HTH_ARAC_FAMILY_2"/>
    <property type="match status" value="1"/>
</dbReference>
<dbReference type="Gene3D" id="1.10.10.60">
    <property type="entry name" value="Homeodomain-like"/>
    <property type="match status" value="1"/>
</dbReference>
<evidence type="ECO:0000256" key="1">
    <source>
        <dbReference type="ARBA" id="ARBA00023015"/>
    </source>
</evidence>
<comment type="caution">
    <text evidence="4">The sequence shown here is derived from an EMBL/GenBank/DDBJ whole genome shotgun (WGS) entry which is preliminary data.</text>
</comment>
<dbReference type="Pfam" id="PF12833">
    <property type="entry name" value="HTH_18"/>
    <property type="match status" value="1"/>
</dbReference>
<dbReference type="InterPro" id="IPR009057">
    <property type="entry name" value="Homeodomain-like_sf"/>
</dbReference>
<dbReference type="RefSeq" id="WP_309391010.1">
    <property type="nucleotide sequence ID" value="NZ_JADBEO010000016.1"/>
</dbReference>
<dbReference type="SUPFAM" id="SSF52317">
    <property type="entry name" value="Class I glutamine amidotransferase-like"/>
    <property type="match status" value="1"/>
</dbReference>
<dbReference type="InterPro" id="IPR002818">
    <property type="entry name" value="DJ-1/PfpI"/>
</dbReference>
<dbReference type="Gene3D" id="3.40.50.880">
    <property type="match status" value="1"/>
</dbReference>
<sequence length="336" mass="36989">MRIVILAPPGVQSLDVVGPAEVFWEAARRLGRPDAYEVKVMGATDAPISGTGSLRFLPDCTISDPDEEIDTLLVGGDPSFQEIDPEVVEWIRRRAPGIRRYGSVCTGVFLLAAAGVLDGRRVTTHWECAEKLAAGYPEVVVDSDQIFIRDGSLCTTAGVTAGMDLALALVEEDYGRDLALIVARYMVMFLKRPGGQSQFSAHLAAQMSGKTPIQQAQEYALAHLAQPLSVEALAHEAGMSVRNFARVFRREMKMTPADFVEAARIDEARRMLQDTNVALARIADLCGFGTADSMRRTFLRNLGVSPLDYRRRFRSAWVDNEAPPQQPQRQMRALHA</sequence>
<dbReference type="InterPro" id="IPR052158">
    <property type="entry name" value="INH-QAR"/>
</dbReference>
<dbReference type="CDD" id="cd03137">
    <property type="entry name" value="GATase1_AraC_1"/>
    <property type="match status" value="1"/>
</dbReference>
<organism evidence="4 5">
    <name type="scientific">Chelatococcus sambhunathii</name>
    <dbReference type="NCBI Taxonomy" id="363953"/>
    <lineage>
        <taxon>Bacteria</taxon>
        <taxon>Pseudomonadati</taxon>
        <taxon>Pseudomonadota</taxon>
        <taxon>Alphaproteobacteria</taxon>
        <taxon>Hyphomicrobiales</taxon>
        <taxon>Chelatococcaceae</taxon>
        <taxon>Chelatococcus</taxon>
    </lineage>
</organism>
<keyword evidence="2" id="KW-0804">Transcription</keyword>
<dbReference type="SUPFAM" id="SSF46689">
    <property type="entry name" value="Homeodomain-like"/>
    <property type="match status" value="2"/>
</dbReference>
<reference evidence="4" key="1">
    <citation type="submission" date="2020-10" db="EMBL/GenBank/DDBJ databases">
        <authorList>
            <person name="Abbas A."/>
            <person name="Razzaq R."/>
            <person name="Waqas M."/>
            <person name="Abbas N."/>
            <person name="Nielsen T.K."/>
            <person name="Hansen L.H."/>
            <person name="Hussain S."/>
            <person name="Shahid M."/>
        </authorList>
    </citation>
    <scope>NUCLEOTIDE SEQUENCE</scope>
    <source>
        <strain evidence="4">S14</strain>
    </source>
</reference>
<accession>A0ABU1DFI2</accession>
<feature type="domain" description="HTH araC/xylS-type" evidence="3">
    <location>
        <begin position="214"/>
        <end position="312"/>
    </location>
</feature>
<evidence type="ECO:0000313" key="5">
    <source>
        <dbReference type="Proteomes" id="UP001181622"/>
    </source>
</evidence>
<dbReference type="PANTHER" id="PTHR43130">
    <property type="entry name" value="ARAC-FAMILY TRANSCRIPTIONAL REGULATOR"/>
    <property type="match status" value="1"/>
</dbReference>
<dbReference type="Proteomes" id="UP001181622">
    <property type="component" value="Unassembled WGS sequence"/>
</dbReference>
<dbReference type="EMBL" id="JADBEO010000016">
    <property type="protein sequence ID" value="MDR4306805.1"/>
    <property type="molecule type" value="Genomic_DNA"/>
</dbReference>
<proteinExistence type="predicted"/>
<evidence type="ECO:0000313" key="4">
    <source>
        <dbReference type="EMBL" id="MDR4306805.1"/>
    </source>
</evidence>
<dbReference type="InterPro" id="IPR029062">
    <property type="entry name" value="Class_I_gatase-like"/>
</dbReference>
<dbReference type="Pfam" id="PF01965">
    <property type="entry name" value="DJ-1_PfpI"/>
    <property type="match status" value="1"/>
</dbReference>
<dbReference type="PANTHER" id="PTHR43130:SF3">
    <property type="entry name" value="HTH-TYPE TRANSCRIPTIONAL REGULATOR RV1931C"/>
    <property type="match status" value="1"/>
</dbReference>
<dbReference type="InterPro" id="IPR018060">
    <property type="entry name" value="HTH_AraC"/>
</dbReference>
<evidence type="ECO:0000256" key="2">
    <source>
        <dbReference type="ARBA" id="ARBA00023163"/>
    </source>
</evidence>
<protein>
    <submittedName>
        <fullName evidence="4">GlxA family transcriptional regulator</fullName>
    </submittedName>
</protein>
<name>A0ABU1DFI2_9HYPH</name>
<gene>
    <name evidence="4" type="ORF">IHQ68_09255</name>
</gene>
<keyword evidence="5" id="KW-1185">Reference proteome</keyword>
<keyword evidence="1" id="KW-0805">Transcription regulation</keyword>
<evidence type="ECO:0000259" key="3">
    <source>
        <dbReference type="PROSITE" id="PS01124"/>
    </source>
</evidence>
<dbReference type="SMART" id="SM00342">
    <property type="entry name" value="HTH_ARAC"/>
    <property type="match status" value="1"/>
</dbReference>